<comment type="caution">
    <text evidence="2">The sequence shown here is derived from an EMBL/GenBank/DDBJ whole genome shotgun (WGS) entry which is preliminary data.</text>
</comment>
<feature type="transmembrane region" description="Helical" evidence="1">
    <location>
        <begin position="628"/>
        <end position="648"/>
    </location>
</feature>
<keyword evidence="1" id="KW-0472">Membrane</keyword>
<accession>A0ABX1QYR2</accession>
<dbReference type="Pfam" id="PF11028">
    <property type="entry name" value="TMEM260-like"/>
    <property type="match status" value="1"/>
</dbReference>
<protein>
    <submittedName>
        <fullName evidence="2">DUF2723 domain-containing protein</fullName>
    </submittedName>
</protein>
<dbReference type="PANTHER" id="PTHR16214:SF3">
    <property type="entry name" value="TRANSMEMBRANE PROTEIN 260"/>
    <property type="match status" value="1"/>
</dbReference>
<proteinExistence type="predicted"/>
<evidence type="ECO:0000256" key="1">
    <source>
        <dbReference type="SAM" id="Phobius"/>
    </source>
</evidence>
<dbReference type="EMBL" id="JAAMPT010000208">
    <property type="protein sequence ID" value="NMH25944.1"/>
    <property type="molecule type" value="Genomic_DNA"/>
</dbReference>
<name>A0ABX1QYR2_9FLAO</name>
<dbReference type="PANTHER" id="PTHR16214">
    <property type="entry name" value="TRANSMEMBRANE PROTEIN 260"/>
    <property type="match status" value="1"/>
</dbReference>
<dbReference type="RefSeq" id="WP_169524628.1">
    <property type="nucleotide sequence ID" value="NZ_JAAMPT010000208.1"/>
</dbReference>
<gene>
    <name evidence="2" type="ORF">G6042_11780</name>
</gene>
<feature type="transmembrane region" description="Helical" evidence="1">
    <location>
        <begin position="178"/>
        <end position="209"/>
    </location>
</feature>
<organism evidence="2 3">
    <name type="scientific">Flavobacterium solisilvae</name>
    <dbReference type="NCBI Taxonomy" id="1852019"/>
    <lineage>
        <taxon>Bacteria</taxon>
        <taxon>Pseudomonadati</taxon>
        <taxon>Bacteroidota</taxon>
        <taxon>Flavobacteriia</taxon>
        <taxon>Flavobacteriales</taxon>
        <taxon>Flavobacteriaceae</taxon>
        <taxon>Flavobacterium</taxon>
    </lineage>
</organism>
<feature type="transmembrane region" description="Helical" evidence="1">
    <location>
        <begin position="660"/>
        <end position="678"/>
    </location>
</feature>
<feature type="transmembrane region" description="Helical" evidence="1">
    <location>
        <begin position="148"/>
        <end position="166"/>
    </location>
</feature>
<feature type="transmembrane region" description="Helical" evidence="1">
    <location>
        <begin position="119"/>
        <end position="136"/>
    </location>
</feature>
<feature type="transmembrane region" description="Helical" evidence="1">
    <location>
        <begin position="574"/>
        <end position="591"/>
    </location>
</feature>
<evidence type="ECO:0000313" key="3">
    <source>
        <dbReference type="Proteomes" id="UP000767947"/>
    </source>
</evidence>
<feature type="transmembrane region" description="Helical" evidence="1">
    <location>
        <begin position="221"/>
        <end position="247"/>
    </location>
</feature>
<keyword evidence="1" id="KW-0812">Transmembrane</keyword>
<keyword evidence="1" id="KW-1133">Transmembrane helix</keyword>
<feature type="transmembrane region" description="Helical" evidence="1">
    <location>
        <begin position="259"/>
        <end position="278"/>
    </location>
</feature>
<dbReference type="InterPro" id="IPR021280">
    <property type="entry name" value="TMEM260-like"/>
</dbReference>
<evidence type="ECO:0000313" key="2">
    <source>
        <dbReference type="EMBL" id="NMH25944.1"/>
    </source>
</evidence>
<dbReference type="Proteomes" id="UP000767947">
    <property type="component" value="Unassembled WGS sequence"/>
</dbReference>
<dbReference type="InterPro" id="IPR052724">
    <property type="entry name" value="GT117_domain-containing"/>
</dbReference>
<reference evidence="2 3" key="1">
    <citation type="submission" date="2020-02" db="EMBL/GenBank/DDBJ databases">
        <title>Flavobacterium sp. genome.</title>
        <authorList>
            <person name="Jung H.S."/>
            <person name="Baek J.H."/>
            <person name="Jeon C.O."/>
        </authorList>
    </citation>
    <scope>NUCLEOTIDE SEQUENCE [LARGE SCALE GENOMIC DNA]</scope>
    <source>
        <strain evidence="2 3">SE-s27</strain>
    </source>
</reference>
<feature type="transmembrane region" description="Helical" evidence="1">
    <location>
        <begin position="290"/>
        <end position="311"/>
    </location>
</feature>
<feature type="transmembrane region" description="Helical" evidence="1">
    <location>
        <begin position="76"/>
        <end position="98"/>
    </location>
</feature>
<feature type="transmembrane region" description="Helical" evidence="1">
    <location>
        <begin position="12"/>
        <end position="29"/>
    </location>
</feature>
<feature type="transmembrane region" description="Helical" evidence="1">
    <location>
        <begin position="597"/>
        <end position="616"/>
    </location>
</feature>
<keyword evidence="3" id="KW-1185">Reference proteome</keyword>
<sequence length="1093" mass="126536">MQNFNFNKWNTILGWSSFAIALITYSLTVEPTMSFWDCGEYISTAAKLEVGHPPGAPFYQILGAFFSMFAFGNNELVALMVNMLSVFSSAFTILFMFWSSTILLKKIISNYTELDNSKLIVVLGSSFVGVLTFTFSDSFWNSAIEAEVYAMASLFIAILLWLGLRWEEEMNTPRGNRWLLLISLVIGLSFGVHFMALLTIPAIGFLYFFKNYKKITVKNFIIANIIIVAVLLFIFKLLLPFTLAFFGKMEIFMVNSIGLPFNSGTIFALLLIIAFFYFGLKYTREKGHPFYNTVILCILFLLIGFSTWMMLPIRANANVVINENKPSDAAEVLAYYNREQYGVNPLFYGPQYTDTFAGLDADQPYLDKKPNYERDYKTGKYVIVNNYKNAEQNTDDNHKAVLPRLWSTEHIENYISFTGVPKFQLNHNYPYEEDLAQYGVNLEELSDEQINEAVAQLKNELTSSINEFKTAYAQKQVDNEDYVAFLKKYSDYLIIEKPSTLDNLSFMFEYQFGYMYGRYLLWNFVGRQNDIQGKYDNLDGNWISGIDFVDELHLGKGTQTNLPDDAKNNKGRNVYFFLPFIIGLIGLMYHAQRDLKSFYVLLVLFLFTSIALKIFLNERPFEPRERDYALVGSFYVFAIWVGFGVYAIYEIVTGYVKSKLAGPIVIAACLLASPILMATQNWDDHDRSNKYTALAMAKNYLNSCEPNAILFTIGDNDTFPLWYAQEIEGIRTDVKIVNTSLFMTDWYIDQQKNKTYESDGLPISFKHEEYVGDKLDYTVHIPKTEARWELKSLIDFIKNPQSTVNLENGQTVHFYPTNKIRIPIDKNTIIKNKVVNPKYNDSIVPYIDLTIKGRAMYKNRLMMLDVIANNNWKRPVYFTGGSFGDDDYLWMKDYLQLDGLVYKLVPVKTKNSPESPLDMGQIDSEKMYNIINKWEWGNGERTDIYHDPETRKNSISYRTNMARLMQQLIYEEKNQEAEKIIELALTKMPMDFYGYYTMVEPFASGYYQIGKKEKARELLDRLVNKYKQSLTYYSGIQSSIQNGIASDIITDIERFRSLLYVMKDNNDAEFYNKNKAIFNSLNKRFQRFGRDME</sequence>